<proteinExistence type="inferred from homology"/>
<dbReference type="InterPro" id="IPR036397">
    <property type="entry name" value="RNaseH_sf"/>
</dbReference>
<dbReference type="PROSITE" id="PS50994">
    <property type="entry name" value="INTEGRASE"/>
    <property type="match status" value="1"/>
</dbReference>
<dbReference type="KEGG" id="aaxa:NCTC10138_01489"/>
<dbReference type="KEGG" id="aaxa:NCTC10138_00480"/>
<feature type="domain" description="Integrase catalytic" evidence="2">
    <location>
        <begin position="147"/>
        <end position="327"/>
    </location>
</feature>
<dbReference type="InterPro" id="IPR012337">
    <property type="entry name" value="RNaseH-like_sf"/>
</dbReference>
<name>A0A449BCF0_HAPAX</name>
<dbReference type="STRING" id="1278311.GCA_000428705_00894"/>
<dbReference type="InterPro" id="IPR016032">
    <property type="entry name" value="Sig_transdc_resp-reg_C-effctor"/>
</dbReference>
<dbReference type="InterPro" id="IPR054353">
    <property type="entry name" value="IstA-like_C"/>
</dbReference>
<dbReference type="NCBIfam" id="NF033546">
    <property type="entry name" value="transpos_IS21"/>
    <property type="match status" value="1"/>
</dbReference>
<dbReference type="Pfam" id="PF22483">
    <property type="entry name" value="Mu-transpos_C_2"/>
    <property type="match status" value="1"/>
</dbReference>
<dbReference type="InterPro" id="IPR001584">
    <property type="entry name" value="Integrase_cat-core"/>
</dbReference>
<gene>
    <name evidence="3" type="ORF">NCTC10138_00480</name>
    <name evidence="4" type="ORF">NCTC10138_01489</name>
</gene>
<evidence type="ECO:0000313" key="4">
    <source>
        <dbReference type="EMBL" id="VEU81098.1"/>
    </source>
</evidence>
<comment type="similarity">
    <text evidence="1">Belongs to the transposase IS21/IS408/IS1162 family.</text>
</comment>
<reference evidence="3 5" key="1">
    <citation type="submission" date="2019-01" db="EMBL/GenBank/DDBJ databases">
        <authorList>
            <consortium name="Pathogen Informatics"/>
        </authorList>
    </citation>
    <scope>NUCLEOTIDE SEQUENCE [LARGE SCALE GENOMIC DNA]</scope>
    <source>
        <strain evidence="3 5">NCTC10138</strain>
    </source>
</reference>
<dbReference type="AlphaFoldDB" id="A0A449BCF0"/>
<dbReference type="Gene3D" id="3.30.420.10">
    <property type="entry name" value="Ribonuclease H-like superfamily/Ribonuclease H"/>
    <property type="match status" value="1"/>
</dbReference>
<organism evidence="3 5">
    <name type="scientific">Haploplasma axanthum</name>
    <name type="common">Acholeplasma axanthum</name>
    <dbReference type="NCBI Taxonomy" id="29552"/>
    <lineage>
        <taxon>Bacteria</taxon>
        <taxon>Bacillati</taxon>
        <taxon>Mycoplasmatota</taxon>
        <taxon>Mollicutes</taxon>
        <taxon>Acholeplasmatales</taxon>
        <taxon>Acholeplasmataceae</taxon>
        <taxon>Haploplasma</taxon>
    </lineage>
</organism>
<dbReference type="GO" id="GO:0015074">
    <property type="term" value="P:DNA integration"/>
    <property type="evidence" value="ECO:0007669"/>
    <property type="project" value="InterPro"/>
</dbReference>
<evidence type="ECO:0000313" key="3">
    <source>
        <dbReference type="EMBL" id="VEU80124.1"/>
    </source>
</evidence>
<protein>
    <submittedName>
        <fullName evidence="3">Transposase and inactivated derivatives</fullName>
    </submittedName>
</protein>
<evidence type="ECO:0000313" key="5">
    <source>
        <dbReference type="Proteomes" id="UP000289841"/>
    </source>
</evidence>
<dbReference type="PANTHER" id="PTHR35004">
    <property type="entry name" value="TRANSPOSASE RV3428C-RELATED"/>
    <property type="match status" value="1"/>
</dbReference>
<dbReference type="EMBL" id="LR215048">
    <property type="protein sequence ID" value="VEU81098.1"/>
    <property type="molecule type" value="Genomic_DNA"/>
</dbReference>
<dbReference type="SUPFAM" id="SSF53098">
    <property type="entry name" value="Ribonuclease H-like"/>
    <property type="match status" value="1"/>
</dbReference>
<dbReference type="EMBL" id="LR215048">
    <property type="protein sequence ID" value="VEU80124.1"/>
    <property type="molecule type" value="Genomic_DNA"/>
</dbReference>
<evidence type="ECO:0000256" key="1">
    <source>
        <dbReference type="ARBA" id="ARBA00009277"/>
    </source>
</evidence>
<dbReference type="SUPFAM" id="SSF46894">
    <property type="entry name" value="C-terminal effector domain of the bipartite response regulators"/>
    <property type="match status" value="1"/>
</dbReference>
<keyword evidence="5" id="KW-1185">Reference proteome</keyword>
<accession>A0A449BCF0</accession>
<dbReference type="GO" id="GO:0003677">
    <property type="term" value="F:DNA binding"/>
    <property type="evidence" value="ECO:0007669"/>
    <property type="project" value="InterPro"/>
</dbReference>
<dbReference type="OrthoDB" id="3193769at2"/>
<dbReference type="GO" id="GO:0006355">
    <property type="term" value="P:regulation of DNA-templated transcription"/>
    <property type="evidence" value="ECO:0007669"/>
    <property type="project" value="InterPro"/>
</dbReference>
<dbReference type="Proteomes" id="UP000289841">
    <property type="component" value="Chromosome"/>
</dbReference>
<sequence>MVSIYMKNDILSLKRNGMSNRKIALTLNISKDTVNKYVKEMKVITKLIENESDKSKIIELQKELVSAPVRKGVSVRKVFSGELEHRFYELLKQDEEKDLLLGLNKQKLTASLLHRKLRSEGFDVGITTIQIEYKRYKNKNKEAFIKQQYAPGFRAEYDFHEVKVLIDDQVKKLYQATITLPHSNYIFVKHYQNQKFESFIDSLVTFFEEINGVPKTMVFDNMRNVVSKFVYGGAKVYNEELIKLSNYYGFKIMTTNPRSGNEKGHVETSGKIARSELFTFNYKFYSLDNLRKYVVDEIFKINQDKVKVVNERVNLIKLPKAKYELGRLIQAKVNHESIIMIDSNYYSVPDSYVGENVYSNVYLEHINVYNLKHELIASHNKKVGKGEYTIDIFHFTTTFTKKPGALLNSIALKQAPKVIQTLFHKYFTTKPKDFIKLINENDIYELNELLIKLNNGHKLTTIKSMEITIEEVSSNQLSQISNLFNQGETIQWKQLSN</sequence>
<evidence type="ECO:0000259" key="2">
    <source>
        <dbReference type="PROSITE" id="PS50994"/>
    </source>
</evidence>